<keyword evidence="5" id="KW-0732">Signal</keyword>
<dbReference type="PANTHER" id="PTHR31953">
    <property type="entry name" value="BETA-FRUCTOFURANOSIDASE, INSOLUBLE ISOENZYME CWINV1-RELATED"/>
    <property type="match status" value="1"/>
</dbReference>
<organism evidence="8 9">
    <name type="scientific">Sphagnum troendelagicum</name>
    <dbReference type="NCBI Taxonomy" id="128251"/>
    <lineage>
        <taxon>Eukaryota</taxon>
        <taxon>Viridiplantae</taxon>
        <taxon>Streptophyta</taxon>
        <taxon>Embryophyta</taxon>
        <taxon>Bryophyta</taxon>
        <taxon>Sphagnophytina</taxon>
        <taxon>Sphagnopsida</taxon>
        <taxon>Sphagnales</taxon>
        <taxon>Sphagnaceae</taxon>
        <taxon>Sphagnum</taxon>
    </lineage>
</organism>
<evidence type="ECO:0000256" key="5">
    <source>
        <dbReference type="SAM" id="SignalP"/>
    </source>
</evidence>
<dbReference type="InterPro" id="IPR050551">
    <property type="entry name" value="Fructan_Metab_Enzymes"/>
</dbReference>
<evidence type="ECO:0000259" key="6">
    <source>
        <dbReference type="Pfam" id="PF00251"/>
    </source>
</evidence>
<dbReference type="InterPro" id="IPR001362">
    <property type="entry name" value="Glyco_hydro_32"/>
</dbReference>
<evidence type="ECO:0000256" key="1">
    <source>
        <dbReference type="ARBA" id="ARBA00009902"/>
    </source>
</evidence>
<evidence type="ECO:0000259" key="7">
    <source>
        <dbReference type="Pfam" id="PF08244"/>
    </source>
</evidence>
<feature type="chain" id="PRO_5047518744" evidence="5">
    <location>
        <begin position="24"/>
        <end position="595"/>
    </location>
</feature>
<reference evidence="8" key="1">
    <citation type="submission" date="2024-02" db="EMBL/GenBank/DDBJ databases">
        <authorList>
            <consortium name="ELIXIR-Norway"/>
            <consortium name="Elixir Norway"/>
        </authorList>
    </citation>
    <scope>NUCLEOTIDE SEQUENCE</scope>
</reference>
<dbReference type="SUPFAM" id="SSF49899">
    <property type="entry name" value="Concanavalin A-like lectins/glucanases"/>
    <property type="match status" value="1"/>
</dbReference>
<keyword evidence="9" id="KW-1185">Reference proteome</keyword>
<gene>
    <name evidence="8" type="ORF">CSSPTR1EN2_LOCUS21573</name>
</gene>
<feature type="domain" description="Glycosyl hydrolase family 32 N-terminal" evidence="6">
    <location>
        <begin position="62"/>
        <end position="389"/>
    </location>
</feature>
<dbReference type="Gene3D" id="2.115.10.20">
    <property type="entry name" value="Glycosyl hydrolase domain, family 43"/>
    <property type="match status" value="1"/>
</dbReference>
<dbReference type="CDD" id="cd18624">
    <property type="entry name" value="GH32_Fruct1-like"/>
    <property type="match status" value="1"/>
</dbReference>
<dbReference type="Gene3D" id="2.60.120.560">
    <property type="entry name" value="Exo-inulinase, domain 1"/>
    <property type="match status" value="1"/>
</dbReference>
<protein>
    <submittedName>
        <fullName evidence="8">Uncharacterized protein</fullName>
    </submittedName>
</protein>
<dbReference type="InterPro" id="IPR013189">
    <property type="entry name" value="Glyco_hydro_32_C"/>
</dbReference>
<evidence type="ECO:0000256" key="3">
    <source>
        <dbReference type="ARBA" id="ARBA00023295"/>
    </source>
</evidence>
<evidence type="ECO:0000313" key="9">
    <source>
        <dbReference type="Proteomes" id="UP001497512"/>
    </source>
</evidence>
<evidence type="ECO:0000313" key="8">
    <source>
        <dbReference type="EMBL" id="CAK9233612.1"/>
    </source>
</evidence>
<feature type="domain" description="Glycosyl hydrolase family 32 C-terminal" evidence="7">
    <location>
        <begin position="392"/>
        <end position="585"/>
    </location>
</feature>
<evidence type="ECO:0000256" key="2">
    <source>
        <dbReference type="ARBA" id="ARBA00022801"/>
    </source>
</evidence>
<dbReference type="InterPro" id="IPR023296">
    <property type="entry name" value="Glyco_hydro_beta-prop_sf"/>
</dbReference>
<dbReference type="SMART" id="SM00640">
    <property type="entry name" value="Glyco_32"/>
    <property type="match status" value="1"/>
</dbReference>
<sequence length="595" mass="66368">MCKWWASVWVVLILASILPLSISIPPLGGGGGRGLFRASTEAQEHDASWVDPNATQHRTAFHFQPEQNWMNGQSLLPSLALCPMYYMGFYHLFYQYNPLGPTWGRIVWGHAVSTDLIHWQHLEVALDADHWYDEKGVWSGSGSFLEDGTPVLIYTGWSNTSTQTQNMALPADKSDPLLRQWVKVPQNPIAVAPPGFSSDKFRDPTTAWKGPDGEWRILVGSSEGEDNRDGTALLYKSKDFSTWQFSRPLHSVNGTGMWECPDFFPVRLSGKLGVEPSSLGPGVKHVLKISSEDKKHDYYVVGNYSIETDTFVPDSPQLDAGLGLRYDYGKLYASKTFFDQFTSRRINFGWINESDSEEADVSKGWASIMGIPRKIWLDVNAPTDLLQWPVEEVEKLRISNVSRENFTLGAGSVVPLEGVIGVQLDIEVSFELPDMGQAPTPTELLAESGQSVCKRTGAELNILGPFGLLVLATADLLEQTAVYFQFVQSKEGWRTLFCSDQSQSSLDPYVDTTTYGTYVRVSEFDPLLSLRILVDHSVVESFAQGGRAVITSRVYPKHALDSSARIFLFNNGTQNITTHHINVWNMNGVKMTNFN</sequence>
<dbReference type="Proteomes" id="UP001497512">
    <property type="component" value="Chromosome 8"/>
</dbReference>
<dbReference type="SUPFAM" id="SSF75005">
    <property type="entry name" value="Arabinanase/levansucrase/invertase"/>
    <property type="match status" value="1"/>
</dbReference>
<dbReference type="InterPro" id="IPR013148">
    <property type="entry name" value="Glyco_hydro_32_N"/>
</dbReference>
<dbReference type="InterPro" id="IPR013320">
    <property type="entry name" value="ConA-like_dom_sf"/>
</dbReference>
<dbReference type="EMBL" id="OZ019900">
    <property type="protein sequence ID" value="CAK9233612.1"/>
    <property type="molecule type" value="Genomic_DNA"/>
</dbReference>
<evidence type="ECO:0000256" key="4">
    <source>
        <dbReference type="RuleBase" id="RU362110"/>
    </source>
</evidence>
<keyword evidence="2 4" id="KW-0378">Hydrolase</keyword>
<feature type="signal peptide" evidence="5">
    <location>
        <begin position="1"/>
        <end position="23"/>
    </location>
</feature>
<name>A0ABP0UZ90_9BRYO</name>
<accession>A0ABP0UZ90</accession>
<keyword evidence="3 4" id="KW-0326">Glycosidase</keyword>
<proteinExistence type="inferred from homology"/>
<dbReference type="Pfam" id="PF08244">
    <property type="entry name" value="Glyco_hydro_32C"/>
    <property type="match status" value="1"/>
</dbReference>
<dbReference type="Pfam" id="PF00251">
    <property type="entry name" value="Glyco_hydro_32N"/>
    <property type="match status" value="1"/>
</dbReference>
<comment type="similarity">
    <text evidence="1 4">Belongs to the glycosyl hydrolase 32 family.</text>
</comment>